<evidence type="ECO:0000256" key="6">
    <source>
        <dbReference type="PROSITE-ProRule" id="PRU01240"/>
    </source>
</evidence>
<keyword evidence="2 6" id="KW-0645">Protease</keyword>
<comment type="similarity">
    <text evidence="1 6 7">Belongs to the peptidase S8 family.</text>
</comment>
<evidence type="ECO:0000256" key="3">
    <source>
        <dbReference type="ARBA" id="ARBA00022729"/>
    </source>
</evidence>
<dbReference type="InterPro" id="IPR000209">
    <property type="entry name" value="Peptidase_S8/S53_dom"/>
</dbReference>
<dbReference type="GO" id="GO:0006508">
    <property type="term" value="P:proteolysis"/>
    <property type="evidence" value="ECO:0007669"/>
    <property type="project" value="UniProtKB-KW"/>
</dbReference>
<name>A0A2N1UP50_9BACT</name>
<dbReference type="InterPro" id="IPR013517">
    <property type="entry name" value="FG-GAP"/>
</dbReference>
<dbReference type="InterPro" id="IPR023828">
    <property type="entry name" value="Peptidase_S8_Ser-AS"/>
</dbReference>
<evidence type="ECO:0000256" key="4">
    <source>
        <dbReference type="ARBA" id="ARBA00022801"/>
    </source>
</evidence>
<gene>
    <name evidence="9" type="ORF">CVV26_00180</name>
</gene>
<dbReference type="Gene3D" id="3.40.50.200">
    <property type="entry name" value="Peptidase S8/S53 domain"/>
    <property type="match status" value="1"/>
</dbReference>
<dbReference type="SUPFAM" id="SSF52743">
    <property type="entry name" value="Subtilisin-like"/>
    <property type="match status" value="1"/>
</dbReference>
<dbReference type="GO" id="GO:0004252">
    <property type="term" value="F:serine-type endopeptidase activity"/>
    <property type="evidence" value="ECO:0007669"/>
    <property type="project" value="UniProtKB-UniRule"/>
</dbReference>
<protein>
    <recommendedName>
        <fullName evidence="8">Peptidase S8/S53 domain-containing protein</fullName>
    </recommendedName>
</protein>
<dbReference type="PRINTS" id="PR00723">
    <property type="entry name" value="SUBTILISIN"/>
</dbReference>
<dbReference type="InterPro" id="IPR036852">
    <property type="entry name" value="Peptidase_S8/S53_dom_sf"/>
</dbReference>
<dbReference type="InterPro" id="IPR023827">
    <property type="entry name" value="Peptidase_S8_Asp-AS"/>
</dbReference>
<dbReference type="PANTHER" id="PTHR43399:SF4">
    <property type="entry name" value="CELL WALL-ASSOCIATED PROTEASE"/>
    <property type="match status" value="1"/>
</dbReference>
<evidence type="ECO:0000256" key="2">
    <source>
        <dbReference type="ARBA" id="ARBA00022670"/>
    </source>
</evidence>
<dbReference type="PROSITE" id="PS00136">
    <property type="entry name" value="SUBTILASE_ASP"/>
    <property type="match status" value="1"/>
</dbReference>
<feature type="active site" description="Charge relay system" evidence="6">
    <location>
        <position position="61"/>
    </location>
</feature>
<keyword evidence="3" id="KW-0732">Signal</keyword>
<accession>A0A2N1UP50</accession>
<dbReference type="CDD" id="cd07473">
    <property type="entry name" value="Peptidases_S8_Subtilisin_like"/>
    <property type="match status" value="1"/>
</dbReference>
<evidence type="ECO:0000313" key="10">
    <source>
        <dbReference type="Proteomes" id="UP000233414"/>
    </source>
</evidence>
<dbReference type="Proteomes" id="UP000233414">
    <property type="component" value="Unassembled WGS sequence"/>
</dbReference>
<feature type="active site" description="Charge relay system" evidence="6">
    <location>
        <position position="305"/>
    </location>
</feature>
<dbReference type="Pfam" id="PF00082">
    <property type="entry name" value="Peptidase_S8"/>
    <property type="match status" value="1"/>
</dbReference>
<dbReference type="InterPro" id="IPR051048">
    <property type="entry name" value="Peptidase_S8/S53_subtilisin"/>
</dbReference>
<evidence type="ECO:0000256" key="1">
    <source>
        <dbReference type="ARBA" id="ARBA00011073"/>
    </source>
</evidence>
<dbReference type="Pfam" id="PF13517">
    <property type="entry name" value="FG-GAP_3"/>
    <property type="match status" value="1"/>
</dbReference>
<evidence type="ECO:0000313" key="9">
    <source>
        <dbReference type="EMBL" id="PKL72673.1"/>
    </source>
</evidence>
<evidence type="ECO:0000256" key="7">
    <source>
        <dbReference type="RuleBase" id="RU003355"/>
    </source>
</evidence>
<sequence>MNKLLTIFIITLFFGFAFPIMALVPNDTYYSKQWYLPIIKADKAWEIANNYSSEIIVAVLDAGVDINHPDLKNNIWTNPNEIKGNGIDDDKNGYIDDINGWDFIEDSNDPNPKFLSKFTKEAINHGTIITGIIAAEGNNNQGIIGISPKAKIMCLRVLNEQGNGNDSYIAKAVDYAVKNKARVLNLSFVGSKKSEQLSKAIERAWKAGLIIVTAAGNGDKKSETQIQGINLDEIPLYPICYNEQENKIIGVGAVDNKDQKTNFSNFGKNYVDISAPGIDFYGTQVYNSNEANYKEYYGGFYSGTSIAAPQVTATAALIWSQFPNLTNKEVQDFILDGVDNISEQNPDYKDKLGKGRLNVYQALKLAQSSEEILKGKKIFITSDKDNKVYFKKFNIDTNLNYQQIIYSQHFDGGINMAIGDIDKDGKDEIVTGPNIGEPLIKIFDTNGNLKFQFLAYDLDYNKGISVAIGDIDGDGKDEIITGPKSGEPLIKIFDTNGNLKFQFLAFNSKFKGGVNIATGDINGDKRDELIVSIASQESSYVRVYKLQENDLYLEFQTMIFNSKFKGGVNIATGDINGDKRDELIVSIASEESSYVRVYKIQENDLYFEFQFMAYSFDFKGGVNIATGDIDEDGKDEIITSQREAGQSIVKIFDKNANLKTEFKSFDSEFQGGINVAIGSL</sequence>
<dbReference type="InterPro" id="IPR034204">
    <property type="entry name" value="PfSUB1-like_cat_dom"/>
</dbReference>
<feature type="domain" description="Peptidase S8/S53" evidence="8">
    <location>
        <begin position="53"/>
        <end position="341"/>
    </location>
</feature>
<dbReference type="PROSITE" id="PS51892">
    <property type="entry name" value="SUBTILASE"/>
    <property type="match status" value="1"/>
</dbReference>
<dbReference type="InterPro" id="IPR028994">
    <property type="entry name" value="Integrin_alpha_N"/>
</dbReference>
<dbReference type="SUPFAM" id="SSF69318">
    <property type="entry name" value="Integrin alpha N-terminal domain"/>
    <property type="match status" value="1"/>
</dbReference>
<dbReference type="InterPro" id="IPR022398">
    <property type="entry name" value="Peptidase_S8_His-AS"/>
</dbReference>
<evidence type="ECO:0000259" key="8">
    <source>
        <dbReference type="Pfam" id="PF00082"/>
    </source>
</evidence>
<keyword evidence="5 6" id="KW-0720">Serine protease</keyword>
<reference evidence="9 10" key="1">
    <citation type="journal article" date="2017" name="ISME J.">
        <title>Potential for microbial H2 and metal transformations associated with novel bacteria and archaea in deep terrestrial subsurface sediments.</title>
        <authorList>
            <person name="Hernsdorf A.W."/>
            <person name="Amano Y."/>
            <person name="Miyakawa K."/>
            <person name="Ise K."/>
            <person name="Suzuki Y."/>
            <person name="Anantharaman K."/>
            <person name="Probst A."/>
            <person name="Burstein D."/>
            <person name="Thomas B.C."/>
            <person name="Banfield J.F."/>
        </authorList>
    </citation>
    <scope>NUCLEOTIDE SEQUENCE [LARGE SCALE GENOMIC DNA]</scope>
    <source>
        <strain evidence="9">HGW-Kuenenbacteria-1</strain>
    </source>
</reference>
<proteinExistence type="inferred from homology"/>
<dbReference type="Gene3D" id="2.130.10.130">
    <property type="entry name" value="Integrin alpha, N-terminal"/>
    <property type="match status" value="1"/>
</dbReference>
<dbReference type="AlphaFoldDB" id="A0A2N1UP50"/>
<keyword evidence="4 6" id="KW-0378">Hydrolase</keyword>
<comment type="caution">
    <text evidence="9">The sequence shown here is derived from an EMBL/GenBank/DDBJ whole genome shotgun (WGS) entry which is preliminary data.</text>
</comment>
<evidence type="ECO:0000256" key="5">
    <source>
        <dbReference type="ARBA" id="ARBA00022825"/>
    </source>
</evidence>
<feature type="active site" description="Charge relay system" evidence="6">
    <location>
        <position position="125"/>
    </location>
</feature>
<dbReference type="EMBL" id="PGYQ01000001">
    <property type="protein sequence ID" value="PKL72673.1"/>
    <property type="molecule type" value="Genomic_DNA"/>
</dbReference>
<dbReference type="InterPro" id="IPR015500">
    <property type="entry name" value="Peptidase_S8_subtilisin-rel"/>
</dbReference>
<dbReference type="PROSITE" id="PS00137">
    <property type="entry name" value="SUBTILASE_HIS"/>
    <property type="match status" value="1"/>
</dbReference>
<dbReference type="PANTHER" id="PTHR43399">
    <property type="entry name" value="SUBTILISIN-RELATED"/>
    <property type="match status" value="1"/>
</dbReference>
<organism evidence="9 10">
    <name type="scientific">Candidatus Kuenenbacteria bacterium HGW-Kuenenbacteria-1</name>
    <dbReference type="NCBI Taxonomy" id="2013812"/>
    <lineage>
        <taxon>Bacteria</taxon>
        <taxon>Candidatus Kueneniibacteriota</taxon>
    </lineage>
</organism>
<dbReference type="PROSITE" id="PS00138">
    <property type="entry name" value="SUBTILASE_SER"/>
    <property type="match status" value="1"/>
</dbReference>